<proteinExistence type="predicted"/>
<dbReference type="EMBL" id="BARV01026699">
    <property type="protein sequence ID" value="GAI43899.1"/>
    <property type="molecule type" value="Genomic_DNA"/>
</dbReference>
<evidence type="ECO:0000313" key="1">
    <source>
        <dbReference type="EMBL" id="GAI43899.1"/>
    </source>
</evidence>
<dbReference type="AlphaFoldDB" id="X1QKV6"/>
<protein>
    <submittedName>
        <fullName evidence="1">Uncharacterized protein</fullName>
    </submittedName>
</protein>
<feature type="non-terminal residue" evidence="1">
    <location>
        <position position="110"/>
    </location>
</feature>
<comment type="caution">
    <text evidence="1">The sequence shown here is derived from an EMBL/GenBank/DDBJ whole genome shotgun (WGS) entry which is preliminary data.</text>
</comment>
<sequence>MTVHNPRVIRPTAQNLLSSDKPPLDEELAHFVVYLENVGGPKKLELPDNVQWKTIGPATSGAADAALCDMSLATARSLTTDSARSAPDAVHAAAEAVINFCRSAFELHAR</sequence>
<reference evidence="1" key="1">
    <citation type="journal article" date="2014" name="Front. Microbiol.">
        <title>High frequency of phylogenetically diverse reductive dehalogenase-homologous genes in deep subseafloor sedimentary metagenomes.</title>
        <authorList>
            <person name="Kawai M."/>
            <person name="Futagami T."/>
            <person name="Toyoda A."/>
            <person name="Takaki Y."/>
            <person name="Nishi S."/>
            <person name="Hori S."/>
            <person name="Arai W."/>
            <person name="Tsubouchi T."/>
            <person name="Morono Y."/>
            <person name="Uchiyama I."/>
            <person name="Ito T."/>
            <person name="Fujiyama A."/>
            <person name="Inagaki F."/>
            <person name="Takami H."/>
        </authorList>
    </citation>
    <scope>NUCLEOTIDE SEQUENCE</scope>
    <source>
        <strain evidence="1">Expedition CK06-06</strain>
    </source>
</reference>
<accession>X1QKV6</accession>
<organism evidence="1">
    <name type="scientific">marine sediment metagenome</name>
    <dbReference type="NCBI Taxonomy" id="412755"/>
    <lineage>
        <taxon>unclassified sequences</taxon>
        <taxon>metagenomes</taxon>
        <taxon>ecological metagenomes</taxon>
    </lineage>
</organism>
<gene>
    <name evidence="1" type="ORF">S06H3_43101</name>
</gene>
<name>X1QKV6_9ZZZZ</name>